<dbReference type="InterPro" id="IPR042114">
    <property type="entry name" value="GatB_C_1"/>
</dbReference>
<dbReference type="InterPro" id="IPR014746">
    <property type="entry name" value="Gln_synth/guanido_kin_cat_dom"/>
</dbReference>
<evidence type="ECO:0000256" key="1">
    <source>
        <dbReference type="ARBA" id="ARBA00005306"/>
    </source>
</evidence>
<evidence type="ECO:0000256" key="5">
    <source>
        <dbReference type="ARBA" id="ARBA00022840"/>
    </source>
</evidence>
<evidence type="ECO:0000259" key="11">
    <source>
        <dbReference type="SMART" id="SM00845"/>
    </source>
</evidence>
<evidence type="ECO:0000256" key="7">
    <source>
        <dbReference type="ARBA" id="ARBA00024799"/>
    </source>
</evidence>
<dbReference type="GO" id="GO:0070681">
    <property type="term" value="P:glutaminyl-tRNAGln biosynthesis via transamidation"/>
    <property type="evidence" value="ECO:0007669"/>
    <property type="project" value="TreeGrafter"/>
</dbReference>
<comment type="catalytic activity">
    <reaction evidence="8 10">
        <text>L-aspartyl-tRNA(Asn) + L-glutamine + ATP + H2O = L-asparaginyl-tRNA(Asn) + L-glutamate + ADP + phosphate + 2 H(+)</text>
        <dbReference type="Rhea" id="RHEA:14513"/>
        <dbReference type="Rhea" id="RHEA-COMP:9674"/>
        <dbReference type="Rhea" id="RHEA-COMP:9677"/>
        <dbReference type="ChEBI" id="CHEBI:15377"/>
        <dbReference type="ChEBI" id="CHEBI:15378"/>
        <dbReference type="ChEBI" id="CHEBI:29985"/>
        <dbReference type="ChEBI" id="CHEBI:30616"/>
        <dbReference type="ChEBI" id="CHEBI:43474"/>
        <dbReference type="ChEBI" id="CHEBI:58359"/>
        <dbReference type="ChEBI" id="CHEBI:78515"/>
        <dbReference type="ChEBI" id="CHEBI:78516"/>
        <dbReference type="ChEBI" id="CHEBI:456216"/>
    </reaction>
</comment>
<dbReference type="GO" id="GO:0050567">
    <property type="term" value="F:glutaminyl-tRNA synthase (glutamine-hydrolyzing) activity"/>
    <property type="evidence" value="ECO:0007669"/>
    <property type="project" value="UniProtKB-UniRule"/>
</dbReference>
<comment type="similarity">
    <text evidence="1 10">Belongs to the GatB/GatE family. GatB subfamily.</text>
</comment>
<dbReference type="InterPro" id="IPR004413">
    <property type="entry name" value="GatB"/>
</dbReference>
<dbReference type="FunFam" id="1.10.150.380:FF:000001">
    <property type="entry name" value="Aspartyl/glutamyl-tRNA(Asn/Gln) amidotransferase subunit B"/>
    <property type="match status" value="1"/>
</dbReference>
<evidence type="ECO:0000256" key="2">
    <source>
        <dbReference type="ARBA" id="ARBA00011123"/>
    </source>
</evidence>
<dbReference type="InterPro" id="IPR003789">
    <property type="entry name" value="Asn/Gln_tRNA_amidoTrase-B-like"/>
</dbReference>
<evidence type="ECO:0000256" key="3">
    <source>
        <dbReference type="ARBA" id="ARBA00022598"/>
    </source>
</evidence>
<dbReference type="PROSITE" id="PS01234">
    <property type="entry name" value="GATB"/>
    <property type="match status" value="1"/>
</dbReference>
<evidence type="ECO:0000256" key="10">
    <source>
        <dbReference type="HAMAP-Rule" id="MF_00121"/>
    </source>
</evidence>
<dbReference type="Pfam" id="PF02934">
    <property type="entry name" value="GatB_N"/>
    <property type="match status" value="1"/>
</dbReference>
<evidence type="ECO:0000256" key="8">
    <source>
        <dbReference type="ARBA" id="ARBA00047380"/>
    </source>
</evidence>
<keyword evidence="6 10" id="KW-0648">Protein biosynthesis</keyword>
<dbReference type="GO" id="GO:0005524">
    <property type="term" value="F:ATP binding"/>
    <property type="evidence" value="ECO:0007669"/>
    <property type="project" value="UniProtKB-KW"/>
</dbReference>
<dbReference type="AlphaFoldDB" id="A0AA45HJU1"/>
<dbReference type="InterPro" id="IPR017959">
    <property type="entry name" value="Asn/Gln-tRNA_amidoTrfase_suB/E"/>
</dbReference>
<sequence length="475" mass="54771">MYKTIIGLEIHTQLLTKTKAFCKCSADHFENEINKNVCPICSGQPGSLPVLNEEAVDLAIMAGLALNGKINEISKFDRKNYFYPDLPKGYQITQYFYPIVSDAYIKIDGDKIRINRIHMEEDTAKMLHQGDQISTAKESLIDYNRAGIPLIEIVTEPDIKSPSQAREFMEKLRDILRYANISSGDMEKGALRCDANISIIDEETGKSSKRVEIKNINSFKFVEKALEYERERLIEVLKNNENMVQETRGWDATTKSTFSMRTKEEEADYRYFPEPDIPYLVIEKDRIEKVKNRLPELPEQKSKRFVENYDIPEYDADVISSNKEFADFYEECVEIVKDGKFVSNWFIGDILRLMKENEDEVNDLNFKPEHLKDLKDLLDSNKISTKIAKDIFPQVYSEGIMPSIIVKEKGLEQIDDDEELKKMALEILKANPKNVEKYKNGKNNLLGFFVGQVMKQTKGKANPSKVNEIFLDLLK</sequence>
<dbReference type="SMART" id="SM00845">
    <property type="entry name" value="GatB_Yqey"/>
    <property type="match status" value="1"/>
</dbReference>
<dbReference type="Gene3D" id="1.10.150.380">
    <property type="entry name" value="GatB domain, N-terminal subdomain"/>
    <property type="match status" value="1"/>
</dbReference>
<dbReference type="EMBL" id="QGGI01000001">
    <property type="protein sequence ID" value="PWJ96614.1"/>
    <property type="molecule type" value="Genomic_DNA"/>
</dbReference>
<comment type="subunit">
    <text evidence="2 10">Heterotrimer of A, B and C subunits.</text>
</comment>
<dbReference type="Proteomes" id="UP000245921">
    <property type="component" value="Unassembled WGS sequence"/>
</dbReference>
<organism evidence="12 13">
    <name type="scientific">Oceanotoga teriensis</name>
    <dbReference type="NCBI Taxonomy" id="515440"/>
    <lineage>
        <taxon>Bacteria</taxon>
        <taxon>Thermotogati</taxon>
        <taxon>Thermotogota</taxon>
        <taxon>Thermotogae</taxon>
        <taxon>Petrotogales</taxon>
        <taxon>Petrotogaceae</taxon>
        <taxon>Oceanotoga</taxon>
    </lineage>
</organism>
<dbReference type="NCBIfam" id="NF004014">
    <property type="entry name" value="PRK05477.1-4"/>
    <property type="match status" value="1"/>
</dbReference>
<dbReference type="InterPro" id="IPR018027">
    <property type="entry name" value="Asn/Gln_amidotransferase"/>
</dbReference>
<keyword evidence="3 10" id="KW-0436">Ligase</keyword>
<gene>
    <name evidence="10" type="primary">gatB</name>
    <name evidence="12" type="ORF">C7380_101188</name>
</gene>
<dbReference type="PANTHER" id="PTHR11659:SF0">
    <property type="entry name" value="GLUTAMYL-TRNA(GLN) AMIDOTRANSFERASE SUBUNIT B, MITOCHONDRIAL"/>
    <property type="match status" value="1"/>
</dbReference>
<dbReference type="Gene3D" id="1.10.10.410">
    <property type="match status" value="1"/>
</dbReference>
<dbReference type="NCBIfam" id="NF004012">
    <property type="entry name" value="PRK05477.1-2"/>
    <property type="match status" value="1"/>
</dbReference>
<dbReference type="GO" id="GO:0006412">
    <property type="term" value="P:translation"/>
    <property type="evidence" value="ECO:0007669"/>
    <property type="project" value="UniProtKB-UniRule"/>
</dbReference>
<dbReference type="Pfam" id="PF02637">
    <property type="entry name" value="GatB_Yqey"/>
    <property type="match status" value="1"/>
</dbReference>
<keyword evidence="13" id="KW-1185">Reference proteome</keyword>
<evidence type="ECO:0000313" key="13">
    <source>
        <dbReference type="Proteomes" id="UP000245921"/>
    </source>
</evidence>
<evidence type="ECO:0000256" key="4">
    <source>
        <dbReference type="ARBA" id="ARBA00022741"/>
    </source>
</evidence>
<keyword evidence="4 10" id="KW-0547">Nucleotide-binding</keyword>
<proteinExistence type="inferred from homology"/>
<keyword evidence="5 10" id="KW-0067">ATP-binding</keyword>
<reference evidence="12 13" key="1">
    <citation type="submission" date="2018-05" db="EMBL/GenBank/DDBJ databases">
        <title>Genomic Encyclopedia of Type Strains, Phase IV (KMG-IV): sequencing the most valuable type-strain genomes for metagenomic binning, comparative biology and taxonomic classification.</title>
        <authorList>
            <person name="Goeker M."/>
        </authorList>
    </citation>
    <scope>NUCLEOTIDE SEQUENCE [LARGE SCALE GENOMIC DNA]</scope>
    <source>
        <strain evidence="12 13">DSM 24906</strain>
    </source>
</reference>
<evidence type="ECO:0000313" key="12">
    <source>
        <dbReference type="EMBL" id="PWJ96614.1"/>
    </source>
</evidence>
<evidence type="ECO:0000256" key="9">
    <source>
        <dbReference type="ARBA" id="ARBA00047913"/>
    </source>
</evidence>
<dbReference type="EC" id="6.3.5.-" evidence="10"/>
<accession>A0AA45HJU1</accession>
<dbReference type="InterPro" id="IPR023168">
    <property type="entry name" value="GatB_Yqey_C_2"/>
</dbReference>
<dbReference type="FunFam" id="1.10.10.410:FF:000001">
    <property type="entry name" value="Aspartyl/glutamyl-tRNA(Asn/Gln) amidotransferase subunit B"/>
    <property type="match status" value="1"/>
</dbReference>
<dbReference type="InterPro" id="IPR006075">
    <property type="entry name" value="Asn/Gln-tRNA_Trfase_suB/E_cat"/>
</dbReference>
<feature type="domain" description="Asn/Gln amidotransferase" evidence="11">
    <location>
        <begin position="327"/>
        <end position="474"/>
    </location>
</feature>
<dbReference type="NCBIfam" id="TIGR00133">
    <property type="entry name" value="gatB"/>
    <property type="match status" value="1"/>
</dbReference>
<dbReference type="InterPro" id="IPR017958">
    <property type="entry name" value="Gln-tRNA_amidoTrfase_suB_CS"/>
</dbReference>
<protein>
    <recommendedName>
        <fullName evidence="10">Aspartyl/glutamyl-tRNA(Asn/Gln) amidotransferase subunit B</fullName>
        <shortName evidence="10">Asp/Glu-ADT subunit B</shortName>
        <ecNumber evidence="10">6.3.5.-</ecNumber>
    </recommendedName>
</protein>
<dbReference type="PANTHER" id="PTHR11659">
    <property type="entry name" value="GLUTAMYL-TRNA GLN AMIDOTRANSFERASE SUBUNIT B MITOCHONDRIAL AND PROKARYOTIC PET112-RELATED"/>
    <property type="match status" value="1"/>
</dbReference>
<dbReference type="SUPFAM" id="SSF55931">
    <property type="entry name" value="Glutamine synthetase/guanido kinase"/>
    <property type="match status" value="1"/>
</dbReference>
<name>A0AA45HJU1_9BACT</name>
<evidence type="ECO:0000256" key="6">
    <source>
        <dbReference type="ARBA" id="ARBA00022917"/>
    </source>
</evidence>
<comment type="catalytic activity">
    <reaction evidence="9 10">
        <text>L-glutamyl-tRNA(Gln) + L-glutamine + ATP + H2O = L-glutaminyl-tRNA(Gln) + L-glutamate + ADP + phosphate + H(+)</text>
        <dbReference type="Rhea" id="RHEA:17521"/>
        <dbReference type="Rhea" id="RHEA-COMP:9681"/>
        <dbReference type="Rhea" id="RHEA-COMP:9684"/>
        <dbReference type="ChEBI" id="CHEBI:15377"/>
        <dbReference type="ChEBI" id="CHEBI:15378"/>
        <dbReference type="ChEBI" id="CHEBI:29985"/>
        <dbReference type="ChEBI" id="CHEBI:30616"/>
        <dbReference type="ChEBI" id="CHEBI:43474"/>
        <dbReference type="ChEBI" id="CHEBI:58359"/>
        <dbReference type="ChEBI" id="CHEBI:78520"/>
        <dbReference type="ChEBI" id="CHEBI:78521"/>
        <dbReference type="ChEBI" id="CHEBI:456216"/>
    </reaction>
</comment>
<comment type="function">
    <text evidence="7 10">Allows the formation of correctly charged Asn-tRNA(Asn) or Gln-tRNA(Gln) through the transamidation of misacylated Asp-tRNA(Asn) or Glu-tRNA(Gln) in organisms which lack either or both of asparaginyl-tRNA or glutaminyl-tRNA synthetases. The reaction takes place in the presence of glutamine and ATP through an activated phospho-Asp-tRNA(Asn) or phospho-Glu-tRNA(Gln).</text>
</comment>
<comment type="caution">
    <text evidence="12">The sequence shown here is derived from an EMBL/GenBank/DDBJ whole genome shotgun (WGS) entry which is preliminary data.</text>
</comment>
<dbReference type="SUPFAM" id="SSF89095">
    <property type="entry name" value="GatB/YqeY motif"/>
    <property type="match status" value="1"/>
</dbReference>
<dbReference type="HAMAP" id="MF_00121">
    <property type="entry name" value="GatB"/>
    <property type="match status" value="1"/>
</dbReference>